<dbReference type="PANTHER" id="PTHR33728:SF21">
    <property type="entry name" value="TRANSMEMBRANE PROTEIN"/>
    <property type="match status" value="1"/>
</dbReference>
<accession>A0ABM3IHR7</accession>
<gene>
    <name evidence="3" type="primary">LOC125422184</name>
</gene>
<dbReference type="PANTHER" id="PTHR33728">
    <property type="entry name" value="CTTNBP 2 AMINO-TERMINAL-LIKE PROTEIN"/>
    <property type="match status" value="1"/>
</dbReference>
<keyword evidence="1" id="KW-1133">Transmembrane helix</keyword>
<dbReference type="Proteomes" id="UP001652623">
    <property type="component" value="Chromosome 4"/>
</dbReference>
<reference evidence="3" key="1">
    <citation type="submission" date="2025-08" db="UniProtKB">
        <authorList>
            <consortium name="RefSeq"/>
        </authorList>
    </citation>
    <scope>IDENTIFICATION</scope>
    <source>
        <tissue evidence="3">Seedling</tissue>
    </source>
</reference>
<keyword evidence="2" id="KW-1185">Reference proteome</keyword>
<keyword evidence="1" id="KW-0812">Transmembrane</keyword>
<proteinExistence type="predicted"/>
<sequence>MGSGEYRWGGGIGIGIAPVSTMVAPLNNAERDEYYWRHVNSSMNAVSFGFVATAILISMFLIMAIFEKIFRPRSSSSSSSSLPSRNRLDLEAQMVYGGKHDFPSPKMTVYARGVSVLMPGEEIPTFIAHPTPVPCPPEQITWPTHQHNTCFGPSSTANSTRNQM</sequence>
<keyword evidence="1" id="KW-0472">Membrane</keyword>
<dbReference type="RefSeq" id="XP_048328696.2">
    <property type="nucleotide sequence ID" value="XM_048472739.2"/>
</dbReference>
<protein>
    <submittedName>
        <fullName evidence="3">Uncharacterized protein LOC125422184</fullName>
    </submittedName>
</protein>
<evidence type="ECO:0000313" key="3">
    <source>
        <dbReference type="RefSeq" id="XP_048328696.2"/>
    </source>
</evidence>
<dbReference type="GeneID" id="125422184"/>
<evidence type="ECO:0000256" key="1">
    <source>
        <dbReference type="SAM" id="Phobius"/>
    </source>
</evidence>
<organism evidence="2 3">
    <name type="scientific">Ziziphus jujuba</name>
    <name type="common">Chinese jujube</name>
    <name type="synonym">Ziziphus sativa</name>
    <dbReference type="NCBI Taxonomy" id="326968"/>
    <lineage>
        <taxon>Eukaryota</taxon>
        <taxon>Viridiplantae</taxon>
        <taxon>Streptophyta</taxon>
        <taxon>Embryophyta</taxon>
        <taxon>Tracheophyta</taxon>
        <taxon>Spermatophyta</taxon>
        <taxon>Magnoliopsida</taxon>
        <taxon>eudicotyledons</taxon>
        <taxon>Gunneridae</taxon>
        <taxon>Pentapetalae</taxon>
        <taxon>rosids</taxon>
        <taxon>fabids</taxon>
        <taxon>Rosales</taxon>
        <taxon>Rhamnaceae</taxon>
        <taxon>Paliureae</taxon>
        <taxon>Ziziphus</taxon>
    </lineage>
</organism>
<evidence type="ECO:0000313" key="2">
    <source>
        <dbReference type="Proteomes" id="UP001652623"/>
    </source>
</evidence>
<name>A0ABM3IHR7_ZIZJJ</name>
<feature type="transmembrane region" description="Helical" evidence="1">
    <location>
        <begin position="45"/>
        <end position="66"/>
    </location>
</feature>